<dbReference type="InterPro" id="IPR012340">
    <property type="entry name" value="NA-bd_OB-fold"/>
</dbReference>
<dbReference type="InterPro" id="IPR024055">
    <property type="entry name" value="TIF2_asu_C"/>
</dbReference>
<dbReference type="FunFam" id="2.40.50.140:FF:000015">
    <property type="entry name" value="Eukaryotic translation initiation factor 2 subunit alpha"/>
    <property type="match status" value="1"/>
</dbReference>
<keyword evidence="3" id="KW-0648">Protein biosynthesis</keyword>
<dbReference type="OrthoDB" id="1685042at2759"/>
<dbReference type="InParanoid" id="Q5CXR0"/>
<dbReference type="GO" id="GO:0003723">
    <property type="term" value="F:RNA binding"/>
    <property type="evidence" value="ECO:0007669"/>
    <property type="project" value="InterPro"/>
</dbReference>
<dbReference type="FunCoup" id="Q5CXR0">
    <property type="interactions" value="538"/>
</dbReference>
<feature type="domain" description="S1 motif" evidence="6">
    <location>
        <begin position="42"/>
        <end position="113"/>
    </location>
</feature>
<feature type="compositionally biased region" description="Acidic residues" evidence="4">
    <location>
        <begin position="337"/>
        <end position="355"/>
    </location>
</feature>
<dbReference type="Pfam" id="PF00575">
    <property type="entry name" value="S1"/>
    <property type="match status" value="1"/>
</dbReference>
<feature type="region of interest" description="Disordered" evidence="4">
    <location>
        <begin position="297"/>
        <end position="355"/>
    </location>
</feature>
<comment type="caution">
    <text evidence="7">The sequence shown here is derived from an EMBL/GenBank/DDBJ whole genome shotgun (WGS) entry which is preliminary data.</text>
</comment>
<dbReference type="GO" id="GO:0033290">
    <property type="term" value="C:eukaryotic 48S preinitiation complex"/>
    <property type="evidence" value="ECO:0007669"/>
    <property type="project" value="TreeGrafter"/>
</dbReference>
<evidence type="ECO:0000256" key="5">
    <source>
        <dbReference type="SAM" id="SignalP"/>
    </source>
</evidence>
<dbReference type="CDD" id="cd04452">
    <property type="entry name" value="S1_IF2_alpha"/>
    <property type="match status" value="1"/>
</dbReference>
<name>Q5CXR0_CRYPI</name>
<dbReference type="Gene3D" id="2.40.50.140">
    <property type="entry name" value="Nucleic acid-binding proteins"/>
    <property type="match status" value="1"/>
</dbReference>
<dbReference type="Proteomes" id="UP000006726">
    <property type="component" value="Chromosome 7"/>
</dbReference>
<reference evidence="7 8" key="1">
    <citation type="journal article" date="2004" name="Science">
        <title>Complete genome sequence of the apicomplexan, Cryptosporidium parvum.</title>
        <authorList>
            <person name="Abrahamsen M.S."/>
            <person name="Templeton T.J."/>
            <person name="Enomoto S."/>
            <person name="Abrahante J.E."/>
            <person name="Zhu G."/>
            <person name="Lancto C.A."/>
            <person name="Deng M."/>
            <person name="Liu C."/>
            <person name="Widmer G."/>
            <person name="Tzipori S."/>
            <person name="Buck G.A."/>
            <person name="Xu P."/>
            <person name="Bankier A.T."/>
            <person name="Dear P.H."/>
            <person name="Konfortov B.A."/>
            <person name="Spriggs H.F."/>
            <person name="Iyer L."/>
            <person name="Anantharaman V."/>
            <person name="Aravind L."/>
            <person name="Kapur V."/>
        </authorList>
    </citation>
    <scope>NUCLEOTIDE SEQUENCE [LARGE SCALE GENOMIC DNA]</scope>
    <source>
        <strain evidence="8">Iowa II</strain>
    </source>
</reference>
<dbReference type="SUPFAM" id="SSF50249">
    <property type="entry name" value="Nucleic acid-binding proteins"/>
    <property type="match status" value="1"/>
</dbReference>
<organism evidence="7 8">
    <name type="scientific">Cryptosporidium parvum (strain Iowa II)</name>
    <dbReference type="NCBI Taxonomy" id="353152"/>
    <lineage>
        <taxon>Eukaryota</taxon>
        <taxon>Sar</taxon>
        <taxon>Alveolata</taxon>
        <taxon>Apicomplexa</taxon>
        <taxon>Conoidasida</taxon>
        <taxon>Coccidia</taxon>
        <taxon>Eucoccidiorida</taxon>
        <taxon>Eimeriorina</taxon>
        <taxon>Cryptosporidiidae</taxon>
        <taxon>Cryptosporidium</taxon>
    </lineage>
</organism>
<evidence type="ECO:0000256" key="2">
    <source>
        <dbReference type="ARBA" id="ARBA00022540"/>
    </source>
</evidence>
<dbReference type="InterPro" id="IPR003029">
    <property type="entry name" value="S1_domain"/>
</dbReference>
<dbReference type="InterPro" id="IPR044126">
    <property type="entry name" value="S1_IF2_alpha"/>
</dbReference>
<dbReference type="GO" id="GO:0005850">
    <property type="term" value="C:eukaryotic translation initiation factor 2 complex"/>
    <property type="evidence" value="ECO:0007669"/>
    <property type="project" value="TreeGrafter"/>
</dbReference>
<accession>Q5CXR0</accession>
<dbReference type="EMBL" id="AAEE01000001">
    <property type="protein sequence ID" value="EAK90658.1"/>
    <property type="molecule type" value="Genomic_DNA"/>
</dbReference>
<evidence type="ECO:0000256" key="3">
    <source>
        <dbReference type="ARBA" id="ARBA00022917"/>
    </source>
</evidence>
<dbReference type="PANTHER" id="PTHR10602">
    <property type="entry name" value="EUKARYOTIC TRANSLATION INITIATION FACTOR 2 SUBUNIT 1"/>
    <property type="match status" value="1"/>
</dbReference>
<feature type="signal peptide" evidence="5">
    <location>
        <begin position="1"/>
        <end position="17"/>
    </location>
</feature>
<dbReference type="Gene3D" id="1.10.150.190">
    <property type="entry name" value="Translation initiation factor 2, subunit 1, domain 2"/>
    <property type="match status" value="1"/>
</dbReference>
<sequence length="355" mass="40428">PFILLALLSTRILNTWSDLKMETKQQDVVDCRFYENKFPEPEEFVMARVKRITEVGAFVSLLEYNDIEGMILMSELSKRRIRSVNKLTRVGRLEVVVVLRVDKNKGYIDLSKRRVNPEDVERCEEKYSKMKKVYQTVRHIAQKEGISVEELSEKLIWPLHRKYGHALDALKEAAVNPEAVLGEFDLPASVKEALIQDIKFRLSPQQLKLRARIHVCCCGYDGIDAVRHAIIAGQETVTKDDVEIQVKFIAPPQYLVTAVSYGKAAGVEAIEKAMETIKNVITQYKGGDFKRQGEIEVVGGDDEKNDLNSASESENESDYSDSEDEEEDETMGRVEDMDIPFDENDNVEDDDEEGK</sequence>
<evidence type="ECO:0000256" key="4">
    <source>
        <dbReference type="SAM" id="MobiDB-lite"/>
    </source>
</evidence>
<evidence type="ECO:0000313" key="8">
    <source>
        <dbReference type="Proteomes" id="UP000006726"/>
    </source>
</evidence>
<dbReference type="SUPFAM" id="SSF116742">
    <property type="entry name" value="eIF2alpha middle domain-like"/>
    <property type="match status" value="1"/>
</dbReference>
<dbReference type="RefSeq" id="XP_628670.1">
    <property type="nucleotide sequence ID" value="XM_628668.1"/>
</dbReference>
<dbReference type="AlphaFoldDB" id="Q5CXR0"/>
<protein>
    <submittedName>
        <fullName evidence="7">Translation initiation factor 2, alpha subunit(eIF2-alpha) S1-like RNA binding domain</fullName>
    </submittedName>
</protein>
<dbReference type="OMA" id="DVNEHQR"/>
<dbReference type="GO" id="GO:0003743">
    <property type="term" value="F:translation initiation factor activity"/>
    <property type="evidence" value="ECO:0007669"/>
    <property type="project" value="UniProtKB-KW"/>
</dbReference>
<gene>
    <name evidence="7" type="ORF">cgd7_5270</name>
</gene>
<feature type="compositionally biased region" description="Acidic residues" evidence="4">
    <location>
        <begin position="313"/>
        <end position="329"/>
    </location>
</feature>
<dbReference type="SMART" id="SM00316">
    <property type="entry name" value="S1"/>
    <property type="match status" value="1"/>
</dbReference>
<evidence type="ECO:0000259" key="6">
    <source>
        <dbReference type="PROSITE" id="PS50126"/>
    </source>
</evidence>
<dbReference type="Gene3D" id="3.30.70.1130">
    <property type="entry name" value="EIF_2_alpha"/>
    <property type="match status" value="1"/>
</dbReference>
<dbReference type="InterPro" id="IPR024054">
    <property type="entry name" value="TIF2_asu_middle_sf"/>
</dbReference>
<comment type="similarity">
    <text evidence="1">Belongs to the eIF-2-alpha family.</text>
</comment>
<dbReference type="STRING" id="353152.Q5CXR0"/>
<feature type="non-terminal residue" evidence="7">
    <location>
        <position position="1"/>
    </location>
</feature>
<proteinExistence type="inferred from homology"/>
<dbReference type="KEGG" id="cpv:cgd7_5270"/>
<evidence type="ECO:0000256" key="1">
    <source>
        <dbReference type="ARBA" id="ARBA00007223"/>
    </source>
</evidence>
<keyword evidence="5" id="KW-0732">Signal</keyword>
<keyword evidence="2 7" id="KW-0396">Initiation factor</keyword>
<dbReference type="SUPFAM" id="SSF110993">
    <property type="entry name" value="eIF-2-alpha, C-terminal domain"/>
    <property type="match status" value="1"/>
</dbReference>
<dbReference type="PANTHER" id="PTHR10602:SF0">
    <property type="entry name" value="EUKARYOTIC TRANSLATION INITIATION FACTOR 2 SUBUNIT 1"/>
    <property type="match status" value="1"/>
</dbReference>
<dbReference type="PROSITE" id="PS50126">
    <property type="entry name" value="S1"/>
    <property type="match status" value="1"/>
</dbReference>
<dbReference type="InterPro" id="IPR011488">
    <property type="entry name" value="TIF_2_asu"/>
</dbReference>
<dbReference type="Pfam" id="PF07541">
    <property type="entry name" value="EIF_2_alpha"/>
    <property type="match status" value="1"/>
</dbReference>
<feature type="chain" id="PRO_5004254351" evidence="5">
    <location>
        <begin position="18"/>
        <end position="355"/>
    </location>
</feature>
<keyword evidence="8" id="KW-1185">Reference proteome</keyword>
<dbReference type="GeneID" id="3371755"/>
<dbReference type="GO" id="GO:0043022">
    <property type="term" value="F:ribosome binding"/>
    <property type="evidence" value="ECO:0007669"/>
    <property type="project" value="TreeGrafter"/>
</dbReference>
<evidence type="ECO:0000313" key="7">
    <source>
        <dbReference type="EMBL" id="EAK90658.1"/>
    </source>
</evidence>